<dbReference type="Gene3D" id="3.30.930.10">
    <property type="entry name" value="Bira Bifunctional Protein, Domain 2"/>
    <property type="match status" value="1"/>
</dbReference>
<proteinExistence type="inferred from homology"/>
<evidence type="ECO:0000256" key="5">
    <source>
        <dbReference type="ARBA" id="ARBA00022598"/>
    </source>
</evidence>
<dbReference type="GO" id="GO:0005524">
    <property type="term" value="F:ATP binding"/>
    <property type="evidence" value="ECO:0007669"/>
    <property type="project" value="UniProtKB-KW"/>
</dbReference>
<dbReference type="SUPFAM" id="SSF55681">
    <property type="entry name" value="Class II aaRS and biotin synthetases"/>
    <property type="match status" value="1"/>
</dbReference>
<keyword evidence="11" id="KW-1185">Reference proteome</keyword>
<evidence type="ECO:0000313" key="10">
    <source>
        <dbReference type="EMBL" id="EKX74386.1"/>
    </source>
</evidence>
<comment type="pathway">
    <text evidence="2">Protein modification; protein lipoylation via exogenous pathway; protein N(6)-(lipoyl)lysine from lipoate: step 1/2.</text>
</comment>
<gene>
    <name evidence="10" type="ORF">BEWA_044280</name>
</gene>
<dbReference type="Proteomes" id="UP000031512">
    <property type="component" value="Unassembled WGS sequence"/>
</dbReference>
<evidence type="ECO:0000259" key="9">
    <source>
        <dbReference type="PROSITE" id="PS51733"/>
    </source>
</evidence>
<dbReference type="PROSITE" id="PS51733">
    <property type="entry name" value="BPL_LPL_CATALYTIC"/>
    <property type="match status" value="1"/>
</dbReference>
<dbReference type="SUPFAM" id="SSF82649">
    <property type="entry name" value="SufE/NifU"/>
    <property type="match status" value="1"/>
</dbReference>
<feature type="domain" description="BPL/LPL catalytic" evidence="9">
    <location>
        <begin position="56"/>
        <end position="240"/>
    </location>
</feature>
<dbReference type="InterPro" id="IPR019491">
    <property type="entry name" value="Lipoate_protein_ligase_C"/>
</dbReference>
<dbReference type="GO" id="GO:0005737">
    <property type="term" value="C:cytoplasm"/>
    <property type="evidence" value="ECO:0007669"/>
    <property type="project" value="TreeGrafter"/>
</dbReference>
<keyword evidence="5 10" id="KW-0436">Ligase</keyword>
<evidence type="ECO:0000256" key="2">
    <source>
        <dbReference type="ARBA" id="ARBA00005124"/>
    </source>
</evidence>
<dbReference type="GO" id="GO:0017118">
    <property type="term" value="F:lipoyltransferase activity"/>
    <property type="evidence" value="ECO:0007669"/>
    <property type="project" value="TreeGrafter"/>
</dbReference>
<evidence type="ECO:0000256" key="7">
    <source>
        <dbReference type="ARBA" id="ARBA00022840"/>
    </source>
</evidence>
<dbReference type="EMBL" id="ACOU01000002">
    <property type="protein sequence ID" value="EKX74386.1"/>
    <property type="molecule type" value="Genomic_DNA"/>
</dbReference>
<dbReference type="AlphaFoldDB" id="L1LG98"/>
<dbReference type="PANTHER" id="PTHR12561">
    <property type="entry name" value="LIPOATE-PROTEIN LIGASE"/>
    <property type="match status" value="1"/>
</dbReference>
<dbReference type="InterPro" id="IPR045864">
    <property type="entry name" value="aa-tRNA-synth_II/BPL/LPL"/>
</dbReference>
<dbReference type="eggNOG" id="KOG3159">
    <property type="taxonomic scope" value="Eukaryota"/>
</dbReference>
<keyword evidence="6" id="KW-0547">Nucleotide-binding</keyword>
<dbReference type="Pfam" id="PF21948">
    <property type="entry name" value="LplA-B_cat"/>
    <property type="match status" value="1"/>
</dbReference>
<dbReference type="OrthoDB" id="201621at2759"/>
<comment type="catalytic activity">
    <reaction evidence="8">
        <text>L-lysyl-[lipoyl-carrier protein] + (R)-lipoate + ATP = N(6)-[(R)-lipoyl]-L-lysyl-[lipoyl-carrier protein] + AMP + diphosphate + H(+)</text>
        <dbReference type="Rhea" id="RHEA:49288"/>
        <dbReference type="Rhea" id="RHEA-COMP:10500"/>
        <dbReference type="Rhea" id="RHEA-COMP:10502"/>
        <dbReference type="ChEBI" id="CHEBI:15378"/>
        <dbReference type="ChEBI" id="CHEBI:29969"/>
        <dbReference type="ChEBI" id="CHEBI:30616"/>
        <dbReference type="ChEBI" id="CHEBI:33019"/>
        <dbReference type="ChEBI" id="CHEBI:83088"/>
        <dbReference type="ChEBI" id="CHEBI:83099"/>
        <dbReference type="ChEBI" id="CHEBI:456215"/>
        <dbReference type="EC" id="6.3.1.20"/>
    </reaction>
</comment>
<dbReference type="EC" id="6.3.1.20" evidence="4"/>
<dbReference type="PANTHER" id="PTHR12561:SF3">
    <property type="entry name" value="LIPOYLTRANSFERASE 1, MITOCHONDRIAL"/>
    <property type="match status" value="1"/>
</dbReference>
<dbReference type="RefSeq" id="XP_004833838.1">
    <property type="nucleotide sequence ID" value="XM_004833781.1"/>
</dbReference>
<dbReference type="VEuPathDB" id="PiroplasmaDB:BEWA_044280"/>
<dbReference type="GeneID" id="15807834"/>
<dbReference type="Pfam" id="PF10437">
    <property type="entry name" value="Lip_prot_lig_C"/>
    <property type="match status" value="1"/>
</dbReference>
<dbReference type="Gene3D" id="3.30.390.50">
    <property type="entry name" value="CO dehydrogenase flavoprotein, C-terminal domain"/>
    <property type="match status" value="1"/>
</dbReference>
<dbReference type="UniPathway" id="UPA00537">
    <property type="reaction ID" value="UER00594"/>
</dbReference>
<dbReference type="GO" id="GO:0009249">
    <property type="term" value="P:protein lipoylation"/>
    <property type="evidence" value="ECO:0007669"/>
    <property type="project" value="InterPro"/>
</dbReference>
<dbReference type="STRING" id="1537102.L1LG98"/>
<organism evidence="10 11">
    <name type="scientific">Theileria equi strain WA</name>
    <dbReference type="NCBI Taxonomy" id="1537102"/>
    <lineage>
        <taxon>Eukaryota</taxon>
        <taxon>Sar</taxon>
        <taxon>Alveolata</taxon>
        <taxon>Apicomplexa</taxon>
        <taxon>Aconoidasida</taxon>
        <taxon>Piroplasmida</taxon>
        <taxon>Theileriidae</taxon>
        <taxon>Theileria</taxon>
    </lineage>
</organism>
<reference evidence="10 11" key="1">
    <citation type="journal article" date="2012" name="BMC Genomics">
        <title>Comparative genomic analysis and phylogenetic position of Theileria equi.</title>
        <authorList>
            <person name="Kappmeyer L.S."/>
            <person name="Thiagarajan M."/>
            <person name="Herndon D.R."/>
            <person name="Ramsay J.D."/>
            <person name="Caler E."/>
            <person name="Djikeng A."/>
            <person name="Gillespie J.J."/>
            <person name="Lau A.O."/>
            <person name="Roalson E.H."/>
            <person name="Silva J.C."/>
            <person name="Silva M.G."/>
            <person name="Suarez C.E."/>
            <person name="Ueti M.W."/>
            <person name="Nene V.M."/>
            <person name="Mealey R.H."/>
            <person name="Knowles D.P."/>
            <person name="Brayton K.A."/>
        </authorList>
    </citation>
    <scope>NUCLEOTIDE SEQUENCE [LARGE SCALE GENOMIC DNA]</scope>
    <source>
        <strain evidence="10 11">WA</strain>
    </source>
</reference>
<accession>L1LG98</accession>
<name>L1LG98_THEEQ</name>
<comment type="similarity">
    <text evidence="3">Belongs to the LplA family.</text>
</comment>
<dbReference type="NCBIfam" id="TIGR00545">
    <property type="entry name" value="lipoyltrans"/>
    <property type="match status" value="1"/>
</dbReference>
<dbReference type="GO" id="GO:0016979">
    <property type="term" value="F:lipoate-protein ligase activity"/>
    <property type="evidence" value="ECO:0007669"/>
    <property type="project" value="UniProtKB-EC"/>
</dbReference>
<dbReference type="CDD" id="cd16443">
    <property type="entry name" value="LplA"/>
    <property type="match status" value="1"/>
</dbReference>
<dbReference type="InterPro" id="IPR004143">
    <property type="entry name" value="BPL_LPL_catalytic"/>
</dbReference>
<keyword evidence="7" id="KW-0067">ATP-binding</keyword>
<dbReference type="KEGG" id="beq:BEWA_044280"/>
<protein>
    <recommendedName>
        <fullName evidence="4">lipoate--protein ligase</fullName>
        <ecNumber evidence="4">6.3.1.20</ecNumber>
    </recommendedName>
</protein>
<sequence>MWNSFHILRQQYNTASKTMNKKLSIIFSRENNIYFNLALENYLLSKFSSGFPNKAHANVPMIYLWRNSPSVIIGRNQNVWSECNLDNIKKDNVNLVRRFTGGGAVYQDLGNTCFTFISSANDYNFEANSKLICSALGKLIGEKCEPSGRNDLCVNGLKFSGAAFKVLPDAALHHGTLLINLNTGSLEKYLTPDKSKLAKHNVKSVKSRVANLAQFKPDITHDEVSNTIIKEAMEYYNAENEEIIILGRDSSFCEEEGFKDCLDKLTNEKWIYGPKMLECKAFKKRFDFGSFEFCLDVNNDTVESAWIYSDTLNSDFVDYLNLQFNKNPFLFNANSFNKILSECEFPNCKEMISEIKEWICQENFV</sequence>
<comment type="caution">
    <text evidence="10">The sequence shown here is derived from an EMBL/GenBank/DDBJ whole genome shotgun (WGS) entry which is preliminary data.</text>
</comment>
<evidence type="ECO:0000256" key="1">
    <source>
        <dbReference type="ARBA" id="ARBA00005085"/>
    </source>
</evidence>
<evidence type="ECO:0000256" key="4">
    <source>
        <dbReference type="ARBA" id="ARBA00012367"/>
    </source>
</evidence>
<comment type="pathway">
    <text evidence="1">Protein modification; protein lipoylation via exogenous pathway; protein N(6)-(lipoyl)lysine from lipoate: step 2/2.</text>
</comment>
<evidence type="ECO:0000256" key="8">
    <source>
        <dbReference type="ARBA" id="ARBA00048037"/>
    </source>
</evidence>
<evidence type="ECO:0000256" key="3">
    <source>
        <dbReference type="ARBA" id="ARBA00008242"/>
    </source>
</evidence>
<dbReference type="InterPro" id="IPR004562">
    <property type="entry name" value="LipoylTrfase_LipoateP_Ligase"/>
</dbReference>
<evidence type="ECO:0000256" key="6">
    <source>
        <dbReference type="ARBA" id="ARBA00022741"/>
    </source>
</evidence>
<evidence type="ECO:0000313" key="11">
    <source>
        <dbReference type="Proteomes" id="UP000031512"/>
    </source>
</evidence>